<feature type="compositionally biased region" description="Polar residues" evidence="1">
    <location>
        <begin position="516"/>
        <end position="547"/>
    </location>
</feature>
<evidence type="ECO:0000259" key="2">
    <source>
        <dbReference type="PROSITE" id="PS50021"/>
    </source>
</evidence>
<organism evidence="5">
    <name type="scientific">Thelazia callipaeda</name>
    <name type="common">Oriental eyeworm</name>
    <name type="synonym">Parasitic nematode</name>
    <dbReference type="NCBI Taxonomy" id="103827"/>
    <lineage>
        <taxon>Eukaryota</taxon>
        <taxon>Metazoa</taxon>
        <taxon>Ecdysozoa</taxon>
        <taxon>Nematoda</taxon>
        <taxon>Chromadorea</taxon>
        <taxon>Rhabditida</taxon>
        <taxon>Spirurina</taxon>
        <taxon>Spiruromorpha</taxon>
        <taxon>Thelazioidea</taxon>
        <taxon>Thelaziidae</taxon>
        <taxon>Thelazia</taxon>
    </lineage>
</organism>
<sequence length="657" mass="71971">MFNVLEISRLELRILDISQNELSELPSDLRFMSTMVDLRIDANPLKRPPIKLCQKGREHVFKWLRSHAEHTSEIVSENDQIFKRPAENMIDGKRMERRSRTARFNTVSGNESNYISTFDSNRFSREQQKVASPAGCLFDIDERCQLHCHEQQRNPVTVCSNYNTADGITAPKSVNEIVTDKSAAGGELLQEIMQAYDQKVSASSVSQQASRLPHSSTSEYHTSTELALLFPCSSTISSTVITPTTNSCLSSTGQRPQAIVPPMITITEQFAAISLEDDVKKCLGQNNKQSVIDNNNTYGWKPISNNHEYNQCSLINCHSTINDSGTTKTSSDANVMNCTSNIINNNAMNTAYAADGVIKMIDDLSTTVTDSDSVIVTNLENASKRSLELPSTIRNQQILLPVLENLNPSDNSSDHNLASTTVSTVAYISSLTADTSASETTTCSIASSDAVISSVKVPLVSVKNAHVSASNKSSCSSRSSASNQPSTSSQNVTAKLHATRSIRSSSSRVNGIVSSTTKYINRSGSGQAPRTKSSHSPRISTKISYSTSTNNSGIVENMRKVIEDRLNLTLPSDRSQLAASLSDGVKLCNFANQIRTKAVSSLFTPVAKDLQLSPPKCRRNVDNFLAACRRIGVPEVNFSNFDLEYFLVNLYTNQILR</sequence>
<feature type="region of interest" description="Disordered" evidence="1">
    <location>
        <begin position="468"/>
        <end position="547"/>
    </location>
</feature>
<dbReference type="PROSITE" id="PS51450">
    <property type="entry name" value="LRR"/>
    <property type="match status" value="1"/>
</dbReference>
<dbReference type="Pfam" id="PF00307">
    <property type="entry name" value="CH"/>
    <property type="match status" value="1"/>
</dbReference>
<evidence type="ECO:0000313" key="3">
    <source>
        <dbReference type="EMBL" id="VDM95398.1"/>
    </source>
</evidence>
<dbReference type="STRING" id="103827.A0A0N5CK48"/>
<dbReference type="InterPro" id="IPR001611">
    <property type="entry name" value="Leu-rich_rpt"/>
</dbReference>
<accession>A0A0N5CK48</accession>
<dbReference type="AlphaFoldDB" id="A0A0N5CK48"/>
<reference evidence="3 4" key="2">
    <citation type="submission" date="2018-11" db="EMBL/GenBank/DDBJ databases">
        <authorList>
            <consortium name="Pathogen Informatics"/>
        </authorList>
    </citation>
    <scope>NUCLEOTIDE SEQUENCE [LARGE SCALE GENOMIC DNA]</scope>
</reference>
<reference evidence="5" key="1">
    <citation type="submission" date="2017-02" db="UniProtKB">
        <authorList>
            <consortium name="WormBaseParasite"/>
        </authorList>
    </citation>
    <scope>IDENTIFICATION</scope>
</reference>
<dbReference type="WBParaSite" id="TCLT_0000043001-mRNA-1">
    <property type="protein sequence ID" value="TCLT_0000043001-mRNA-1"/>
    <property type="gene ID" value="TCLT_0000043001"/>
</dbReference>
<dbReference type="InterPro" id="IPR001715">
    <property type="entry name" value="CH_dom"/>
</dbReference>
<dbReference type="Proteomes" id="UP000276776">
    <property type="component" value="Unassembled WGS sequence"/>
</dbReference>
<dbReference type="OrthoDB" id="660555at2759"/>
<evidence type="ECO:0000256" key="1">
    <source>
        <dbReference type="SAM" id="MobiDB-lite"/>
    </source>
</evidence>
<feature type="compositionally biased region" description="Low complexity" evidence="1">
    <location>
        <begin position="501"/>
        <end position="515"/>
    </location>
</feature>
<gene>
    <name evidence="3" type="ORF">TCLT_LOCUS431</name>
</gene>
<protein>
    <submittedName>
        <fullName evidence="5">Calponin-homology (CH) domain-containing protein</fullName>
    </submittedName>
</protein>
<dbReference type="InterPro" id="IPR036872">
    <property type="entry name" value="CH_dom_sf"/>
</dbReference>
<dbReference type="SUPFAM" id="SSF47576">
    <property type="entry name" value="Calponin-homology domain, CH-domain"/>
    <property type="match status" value="1"/>
</dbReference>
<proteinExistence type="predicted"/>
<evidence type="ECO:0000313" key="4">
    <source>
        <dbReference type="Proteomes" id="UP000276776"/>
    </source>
</evidence>
<dbReference type="Gene3D" id="1.10.418.10">
    <property type="entry name" value="Calponin-like domain"/>
    <property type="match status" value="1"/>
</dbReference>
<feature type="compositionally biased region" description="Low complexity" evidence="1">
    <location>
        <begin position="468"/>
        <end position="489"/>
    </location>
</feature>
<evidence type="ECO:0000313" key="5">
    <source>
        <dbReference type="WBParaSite" id="TCLT_0000043001-mRNA-1"/>
    </source>
</evidence>
<dbReference type="PROSITE" id="PS50021">
    <property type="entry name" value="CH"/>
    <property type="match status" value="1"/>
</dbReference>
<keyword evidence="4" id="KW-1185">Reference proteome</keyword>
<name>A0A0N5CK48_THECL</name>
<feature type="domain" description="Calponin-homology (CH)" evidence="2">
    <location>
        <begin position="556"/>
        <end position="657"/>
    </location>
</feature>
<dbReference type="EMBL" id="UYYF01000030">
    <property type="protein sequence ID" value="VDM95398.1"/>
    <property type="molecule type" value="Genomic_DNA"/>
</dbReference>